<evidence type="ECO:0000313" key="2">
    <source>
        <dbReference type="EMBL" id="KAF9969586.1"/>
    </source>
</evidence>
<feature type="region of interest" description="Disordered" evidence="1">
    <location>
        <begin position="1"/>
        <end position="74"/>
    </location>
</feature>
<organism evidence="2 3">
    <name type="scientific">Modicella reniformis</name>
    <dbReference type="NCBI Taxonomy" id="1440133"/>
    <lineage>
        <taxon>Eukaryota</taxon>
        <taxon>Fungi</taxon>
        <taxon>Fungi incertae sedis</taxon>
        <taxon>Mucoromycota</taxon>
        <taxon>Mortierellomycotina</taxon>
        <taxon>Mortierellomycetes</taxon>
        <taxon>Mortierellales</taxon>
        <taxon>Mortierellaceae</taxon>
        <taxon>Modicella</taxon>
    </lineage>
</organism>
<dbReference type="EMBL" id="JAAAHW010005180">
    <property type="protein sequence ID" value="KAF9969586.1"/>
    <property type="molecule type" value="Genomic_DNA"/>
</dbReference>
<feature type="compositionally biased region" description="Polar residues" evidence="1">
    <location>
        <begin position="39"/>
        <end position="54"/>
    </location>
</feature>
<dbReference type="Proteomes" id="UP000749646">
    <property type="component" value="Unassembled WGS sequence"/>
</dbReference>
<comment type="caution">
    <text evidence="2">The sequence shown here is derived from an EMBL/GenBank/DDBJ whole genome shotgun (WGS) entry which is preliminary data.</text>
</comment>
<accession>A0A9P6JFL8</accession>
<proteinExistence type="predicted"/>
<name>A0A9P6JFL8_9FUNG</name>
<evidence type="ECO:0000256" key="1">
    <source>
        <dbReference type="SAM" id="MobiDB-lite"/>
    </source>
</evidence>
<sequence>SCHQAQEAGQSDERFTASAAASAPPTATLVPSEDAVSQAIATSSVIPASSTYGTPRTWWPKRPHERKASADPKL</sequence>
<gene>
    <name evidence="2" type="ORF">BGZ65_011800</name>
</gene>
<dbReference type="AlphaFoldDB" id="A0A9P6JFL8"/>
<protein>
    <submittedName>
        <fullName evidence="2">Uncharacterized protein</fullName>
    </submittedName>
</protein>
<reference evidence="2" key="1">
    <citation type="journal article" date="2020" name="Fungal Divers.">
        <title>Resolving the Mortierellaceae phylogeny through synthesis of multi-gene phylogenetics and phylogenomics.</title>
        <authorList>
            <person name="Vandepol N."/>
            <person name="Liber J."/>
            <person name="Desiro A."/>
            <person name="Na H."/>
            <person name="Kennedy M."/>
            <person name="Barry K."/>
            <person name="Grigoriev I.V."/>
            <person name="Miller A.N."/>
            <person name="O'Donnell K."/>
            <person name="Stajich J.E."/>
            <person name="Bonito G."/>
        </authorList>
    </citation>
    <scope>NUCLEOTIDE SEQUENCE</scope>
    <source>
        <strain evidence="2">MES-2147</strain>
    </source>
</reference>
<evidence type="ECO:0000313" key="3">
    <source>
        <dbReference type="Proteomes" id="UP000749646"/>
    </source>
</evidence>
<keyword evidence="3" id="KW-1185">Reference proteome</keyword>
<feature type="compositionally biased region" description="Low complexity" evidence="1">
    <location>
        <begin position="16"/>
        <end position="28"/>
    </location>
</feature>
<feature type="non-terminal residue" evidence="2">
    <location>
        <position position="1"/>
    </location>
</feature>